<gene>
    <name evidence="1" type="ORF">DMP06_04235</name>
</gene>
<comment type="caution">
    <text evidence="1">The sequence shown here is derived from an EMBL/GenBank/DDBJ whole genome shotgun (WGS) entry which is preliminary data.</text>
</comment>
<name>A0A3N0B1A1_9ACTN</name>
<dbReference type="RefSeq" id="WP_123208509.1">
    <property type="nucleotide sequence ID" value="NZ_JBHTHO010000003.1"/>
</dbReference>
<dbReference type="GO" id="GO:0003677">
    <property type="term" value="F:DNA binding"/>
    <property type="evidence" value="ECO:0007669"/>
    <property type="project" value="InterPro"/>
</dbReference>
<dbReference type="SUPFAM" id="SSF47413">
    <property type="entry name" value="lambda repressor-like DNA-binding domains"/>
    <property type="match status" value="1"/>
</dbReference>
<organism evidence="1 2">
    <name type="scientific">Slackia equolifaciens</name>
    <dbReference type="NCBI Taxonomy" id="498718"/>
    <lineage>
        <taxon>Bacteria</taxon>
        <taxon>Bacillati</taxon>
        <taxon>Actinomycetota</taxon>
        <taxon>Coriobacteriia</taxon>
        <taxon>Eggerthellales</taxon>
        <taxon>Eggerthellaceae</taxon>
        <taxon>Slackia</taxon>
    </lineage>
</organism>
<evidence type="ECO:0000313" key="2">
    <source>
        <dbReference type="Proteomes" id="UP000269591"/>
    </source>
</evidence>
<protein>
    <submittedName>
        <fullName evidence="1">Putative addiction module antidote protein</fullName>
    </submittedName>
</protein>
<dbReference type="PANTHER" id="PTHR40275">
    <property type="entry name" value="SSL7038 PROTEIN"/>
    <property type="match status" value="1"/>
</dbReference>
<accession>A0A3N0B1A1</accession>
<evidence type="ECO:0000313" key="1">
    <source>
        <dbReference type="EMBL" id="RNL40584.1"/>
    </source>
</evidence>
<sequence>MKTERFDIVDFLDSEEDMAAYLDAIIELNNPKLLQAALGDIARAKGMSSISSETGLSRESLYKSLCEQGNPRFETLAKVLDSLGLRFSIAPKRTA</sequence>
<dbReference type="AlphaFoldDB" id="A0A3N0B1A1"/>
<dbReference type="OrthoDB" id="9798416at2"/>
<dbReference type="InterPro" id="IPR010982">
    <property type="entry name" value="Lambda_DNA-bd_dom_sf"/>
</dbReference>
<dbReference type="Proteomes" id="UP000269591">
    <property type="component" value="Unassembled WGS sequence"/>
</dbReference>
<dbReference type="EMBL" id="QIBX01000005">
    <property type="protein sequence ID" value="RNL40584.1"/>
    <property type="molecule type" value="Genomic_DNA"/>
</dbReference>
<dbReference type="NCBIfam" id="TIGR02684">
    <property type="entry name" value="dnstrm_HI1420"/>
    <property type="match status" value="1"/>
</dbReference>
<keyword evidence="2" id="KW-1185">Reference proteome</keyword>
<dbReference type="PANTHER" id="PTHR40275:SF1">
    <property type="entry name" value="SSL7038 PROTEIN"/>
    <property type="match status" value="1"/>
</dbReference>
<dbReference type="InterPro" id="IPR014057">
    <property type="entry name" value="HI1420"/>
</dbReference>
<dbReference type="Pfam" id="PF21716">
    <property type="entry name" value="dnstrm_HI1420"/>
    <property type="match status" value="1"/>
</dbReference>
<reference evidence="2" key="1">
    <citation type="submission" date="2018-05" db="EMBL/GenBank/DDBJ databases">
        <title>Genome Sequencing of selected type strains of the family Eggerthellaceae.</title>
        <authorList>
            <person name="Danylec N."/>
            <person name="Stoll D.A."/>
            <person name="Doetsch A."/>
            <person name="Huch M."/>
        </authorList>
    </citation>
    <scope>NUCLEOTIDE SEQUENCE [LARGE SCALE GENOMIC DNA]</scope>
    <source>
        <strain evidence="2">DSM 24851</strain>
    </source>
</reference>
<proteinExistence type="predicted"/>